<dbReference type="SUPFAM" id="SSF49464">
    <property type="entry name" value="Carboxypeptidase regulatory domain-like"/>
    <property type="match status" value="1"/>
</dbReference>
<comment type="caution">
    <text evidence="2">The sequence shown here is derived from an EMBL/GenBank/DDBJ whole genome shotgun (WGS) entry which is preliminary data.</text>
</comment>
<organism evidence="2 3">
    <name type="scientific">Kordia algicida OT-1</name>
    <dbReference type="NCBI Taxonomy" id="391587"/>
    <lineage>
        <taxon>Bacteria</taxon>
        <taxon>Pseudomonadati</taxon>
        <taxon>Bacteroidota</taxon>
        <taxon>Flavobacteriia</taxon>
        <taxon>Flavobacteriales</taxon>
        <taxon>Flavobacteriaceae</taxon>
        <taxon>Kordia</taxon>
    </lineage>
</organism>
<dbReference type="Pfam" id="PF13715">
    <property type="entry name" value="CarbopepD_reg_2"/>
    <property type="match status" value="1"/>
</dbReference>
<dbReference type="EMBL" id="ABIB01000006">
    <property type="protein sequence ID" value="EDP95734.1"/>
    <property type="molecule type" value="Genomic_DNA"/>
</dbReference>
<dbReference type="Gene3D" id="2.60.40.1120">
    <property type="entry name" value="Carboxypeptidase-like, regulatory domain"/>
    <property type="match status" value="1"/>
</dbReference>
<dbReference type="Proteomes" id="UP000002945">
    <property type="component" value="Unassembled WGS sequence"/>
</dbReference>
<evidence type="ECO:0000313" key="3">
    <source>
        <dbReference type="Proteomes" id="UP000002945"/>
    </source>
</evidence>
<gene>
    <name evidence="2" type="ORF">KAOT1_05002</name>
</gene>
<accession>A9DZJ3</accession>
<dbReference type="HOGENOM" id="CLU_074777_0_0_10"/>
<feature type="compositionally biased region" description="Basic residues" evidence="1">
    <location>
        <begin position="268"/>
        <end position="285"/>
    </location>
</feature>
<dbReference type="eggNOG" id="COG1629">
    <property type="taxonomic scope" value="Bacteria"/>
</dbReference>
<dbReference type="OrthoDB" id="7432683at2"/>
<evidence type="ECO:0000313" key="2">
    <source>
        <dbReference type="EMBL" id="EDP95734.1"/>
    </source>
</evidence>
<feature type="region of interest" description="Disordered" evidence="1">
    <location>
        <begin position="268"/>
        <end position="291"/>
    </location>
</feature>
<evidence type="ECO:0000256" key="1">
    <source>
        <dbReference type="SAM" id="MobiDB-lite"/>
    </source>
</evidence>
<reference evidence="2 3" key="1">
    <citation type="journal article" date="2011" name="J. Bacteriol.">
        <title>Genome sequence of the algicidal bacterium Kordia algicida OT-1.</title>
        <authorList>
            <person name="Lee H.S."/>
            <person name="Kang S.G."/>
            <person name="Kwon K.K."/>
            <person name="Lee J.H."/>
            <person name="Kim S.J."/>
        </authorList>
    </citation>
    <scope>NUCLEOTIDE SEQUENCE [LARGE SCALE GENOMIC DNA]</scope>
    <source>
        <strain evidence="2 3">OT-1</strain>
    </source>
</reference>
<dbReference type="AlphaFoldDB" id="A9DZJ3"/>
<dbReference type="RefSeq" id="WP_007093571.1">
    <property type="nucleotide sequence ID" value="NZ_CP142125.1"/>
</dbReference>
<protein>
    <submittedName>
        <fullName evidence="2">Putative outer membrane protein</fullName>
    </submittedName>
</protein>
<sequence>MKHPEIIVSIPEPCHEDWNKMSPTEKGKFCNVCTKEVIDFSAKSDEEIINHFSKNGNLCGRFHVSQLGRKLIADRKKRNHWLSYAASLLLPMALFSQETKSTNHKKSKIEKVDNSHFKSLNISSLERKNTSIKKDSIVIKGTITDESGMPLPGASIVIKNTTIGKTTDFDGNYSITVKVGDEIQISYVGFTTKAIKITKTRLEYNAKLESGDDLVAVTVVGGACFQMPGADEYGYVSDYDKTWYPKPMTKEEIKERDQRTENYFKFQKKKWKEKRAKRRAARKAKNAQNKS</sequence>
<keyword evidence="3" id="KW-1185">Reference proteome</keyword>
<dbReference type="InterPro" id="IPR008969">
    <property type="entry name" value="CarboxyPept-like_regulatory"/>
</dbReference>
<proteinExistence type="predicted"/>
<name>A9DZJ3_9FLAO</name>
<dbReference type="STRING" id="391587.KAOT1_05002"/>